<dbReference type="InterPro" id="IPR009061">
    <property type="entry name" value="DNA-bd_dom_put_sf"/>
</dbReference>
<dbReference type="KEGG" id="pstu:UIB01_00715"/>
<evidence type="ECO:0000313" key="2">
    <source>
        <dbReference type="Proteomes" id="UP000025238"/>
    </source>
</evidence>
<dbReference type="Proteomes" id="UP000025238">
    <property type="component" value="Chromosome"/>
</dbReference>
<proteinExistence type="predicted"/>
<organism evidence="1 2">
    <name type="scientific">Stutzerimonas stutzeri</name>
    <name type="common">Pseudomonas stutzeri</name>
    <dbReference type="NCBI Taxonomy" id="316"/>
    <lineage>
        <taxon>Bacteria</taxon>
        <taxon>Pseudomonadati</taxon>
        <taxon>Pseudomonadota</taxon>
        <taxon>Gammaproteobacteria</taxon>
        <taxon>Pseudomonadales</taxon>
        <taxon>Pseudomonadaceae</taxon>
        <taxon>Stutzerimonas</taxon>
    </lineage>
</organism>
<dbReference type="PATRIC" id="fig|316.97.peg.146"/>
<gene>
    <name evidence="1" type="ORF">UIB01_00715</name>
</gene>
<reference evidence="1 2" key="1">
    <citation type="submission" date="2014-03" db="EMBL/GenBank/DDBJ databases">
        <title>Complete genome sequence of Pseudomonas stutzeri 19SMN4.</title>
        <authorList>
            <person name="Brunet-Galmes I."/>
            <person name="Nogales B."/>
            <person name="Busquets A."/>
            <person name="Pena A."/>
            <person name="Gomila M."/>
            <person name="Garcia-Valdes E."/>
            <person name="Lalucat J."/>
            <person name="Bennasar A."/>
            <person name="Bosch R."/>
        </authorList>
    </citation>
    <scope>NUCLEOTIDE SEQUENCE [LARGE SCALE GENOMIC DNA]</scope>
    <source>
        <strain evidence="1 2">19SMN4</strain>
    </source>
</reference>
<dbReference type="SUPFAM" id="SSF46955">
    <property type="entry name" value="Putative DNA-binding domain"/>
    <property type="match status" value="1"/>
</dbReference>
<sequence>MQTKNPIYRPVAELCERYQVSRTTFWRWSKAPGFPSPVRFGRSVRWNPEFVDAFLTKREA</sequence>
<dbReference type="EMBL" id="CP007509">
    <property type="protein sequence ID" value="AHY41049.1"/>
    <property type="molecule type" value="Genomic_DNA"/>
</dbReference>
<evidence type="ECO:0000313" key="1">
    <source>
        <dbReference type="EMBL" id="AHY41049.1"/>
    </source>
</evidence>
<dbReference type="AlphaFoldDB" id="A0A023WMR8"/>
<name>A0A023WMR8_STUST</name>
<accession>A0A023WMR8</accession>
<dbReference type="Gene3D" id="1.10.238.160">
    <property type="match status" value="1"/>
</dbReference>
<protein>
    <recommendedName>
        <fullName evidence="3">Helix-turn-helix domain-containing protein</fullName>
    </recommendedName>
</protein>
<evidence type="ECO:0008006" key="3">
    <source>
        <dbReference type="Google" id="ProtNLM"/>
    </source>
</evidence>